<name>A0ABV3LG76_9MICO</name>
<reference evidence="3 4" key="1">
    <citation type="submission" date="2024-06" db="EMBL/GenBank/DDBJ databases">
        <title>The Natural Products Discovery Center: Release of the First 8490 Sequenced Strains for Exploring Actinobacteria Biosynthetic Diversity.</title>
        <authorList>
            <person name="Kalkreuter E."/>
            <person name="Kautsar S.A."/>
            <person name="Yang D."/>
            <person name="Bader C.D."/>
            <person name="Teijaro C.N."/>
            <person name="Fluegel L."/>
            <person name="Davis C.M."/>
            <person name="Simpson J.R."/>
            <person name="Lauterbach L."/>
            <person name="Steele A.D."/>
            <person name="Gui C."/>
            <person name="Meng S."/>
            <person name="Li G."/>
            <person name="Viehrig K."/>
            <person name="Ye F."/>
            <person name="Su P."/>
            <person name="Kiefer A.F."/>
            <person name="Nichols A."/>
            <person name="Cepeda A.J."/>
            <person name="Yan W."/>
            <person name="Fan B."/>
            <person name="Jiang Y."/>
            <person name="Adhikari A."/>
            <person name="Zheng C.-J."/>
            <person name="Schuster L."/>
            <person name="Cowan T.M."/>
            <person name="Smanski M.J."/>
            <person name="Chevrette M.G."/>
            <person name="De Carvalho L.P.S."/>
            <person name="Shen B."/>
        </authorList>
    </citation>
    <scope>NUCLEOTIDE SEQUENCE [LARGE SCALE GENOMIC DNA]</scope>
    <source>
        <strain evidence="3 4">NPDC077434</strain>
    </source>
</reference>
<gene>
    <name evidence="3" type="ORF">AB0301_06960</name>
</gene>
<evidence type="ECO:0000256" key="1">
    <source>
        <dbReference type="ARBA" id="ARBA00009981"/>
    </source>
</evidence>
<evidence type="ECO:0000313" key="4">
    <source>
        <dbReference type="Proteomes" id="UP001553715"/>
    </source>
</evidence>
<protein>
    <recommendedName>
        <fullName evidence="2">Antitoxin</fullName>
    </recommendedName>
</protein>
<evidence type="ECO:0000313" key="3">
    <source>
        <dbReference type="EMBL" id="MEW1974801.1"/>
    </source>
</evidence>
<dbReference type="InterPro" id="IPR036165">
    <property type="entry name" value="YefM-like_sf"/>
</dbReference>
<dbReference type="RefSeq" id="WP_033106855.1">
    <property type="nucleotide sequence ID" value="NZ_JBFBMH010000007.1"/>
</dbReference>
<proteinExistence type="inferred from homology"/>
<dbReference type="Pfam" id="PF02604">
    <property type="entry name" value="PhdYeFM_antitox"/>
    <property type="match status" value="1"/>
</dbReference>
<keyword evidence="4" id="KW-1185">Reference proteome</keyword>
<organism evidence="3 4">
    <name type="scientific">Microbacterium profundi</name>
    <dbReference type="NCBI Taxonomy" id="450380"/>
    <lineage>
        <taxon>Bacteria</taxon>
        <taxon>Bacillati</taxon>
        <taxon>Actinomycetota</taxon>
        <taxon>Actinomycetes</taxon>
        <taxon>Micrococcales</taxon>
        <taxon>Microbacteriaceae</taxon>
        <taxon>Microbacterium</taxon>
    </lineage>
</organism>
<dbReference type="EMBL" id="JBFBMH010000007">
    <property type="protein sequence ID" value="MEW1974801.1"/>
    <property type="molecule type" value="Genomic_DNA"/>
</dbReference>
<dbReference type="InterPro" id="IPR051416">
    <property type="entry name" value="phD-YefM_TA_antitoxins"/>
</dbReference>
<accession>A0ABV3LG76</accession>
<evidence type="ECO:0000256" key="2">
    <source>
        <dbReference type="RuleBase" id="RU362080"/>
    </source>
</evidence>
<sequence>MTTITHREMRNSSAEVLRRVEAGETITVTNHGHPVARLSPMTRTVLEELEQLGQVRLETLLLASLSRPRLKSDVTTAELISDVRGYDRGY</sequence>
<dbReference type="Gene3D" id="3.40.1620.10">
    <property type="entry name" value="YefM-like domain"/>
    <property type="match status" value="1"/>
</dbReference>
<comment type="similarity">
    <text evidence="1 2">Belongs to the phD/YefM antitoxin family.</text>
</comment>
<dbReference type="NCBIfam" id="TIGR01552">
    <property type="entry name" value="phd_fam"/>
    <property type="match status" value="1"/>
</dbReference>
<dbReference type="PANTHER" id="PTHR35377">
    <property type="entry name" value="ANTITOXIN VAPB49-RELATED-RELATED"/>
    <property type="match status" value="1"/>
</dbReference>
<dbReference type="InterPro" id="IPR006442">
    <property type="entry name" value="Antitoxin_Phd/YefM"/>
</dbReference>
<dbReference type="Proteomes" id="UP001553715">
    <property type="component" value="Unassembled WGS sequence"/>
</dbReference>
<dbReference type="SUPFAM" id="SSF143120">
    <property type="entry name" value="YefM-like"/>
    <property type="match status" value="1"/>
</dbReference>
<comment type="function">
    <text evidence="2">Antitoxin component of a type II toxin-antitoxin (TA) system.</text>
</comment>
<dbReference type="PANTHER" id="PTHR35377:SF5">
    <property type="entry name" value="ANTITOXIN VAPB46"/>
    <property type="match status" value="1"/>
</dbReference>
<comment type="caution">
    <text evidence="3">The sequence shown here is derived from an EMBL/GenBank/DDBJ whole genome shotgun (WGS) entry which is preliminary data.</text>
</comment>